<sequence>MQVKQTRPSLVVGHSKLIFKSLADLERKDLTNVIGRFDGETASFLSDGALGQKYQALYDNGVAIHLARDNSGNYYLTDLIDNVSFVEPIGSTKKYEHINLNEKALDECIDYLPEDDFLVHLAESNDSDSYIPLVFTTNAQQHEFTIGHISGDKFTLNDGLPYFDFTVSEVENDDGDIVAYVDNASLNGCTLLKLTNKFKALDTDDEPVIIESYSNPNDIVQMALQFVQRNGI</sequence>
<accession>A0A2N7IMK5</accession>
<evidence type="ECO:0000313" key="1">
    <source>
        <dbReference type="EMBL" id="PML59452.1"/>
    </source>
</evidence>
<gene>
    <name evidence="1" type="ORF">BCT74_02625</name>
</gene>
<comment type="caution">
    <text evidence="1">The sequence shown here is derived from an EMBL/GenBank/DDBJ whole genome shotgun (WGS) entry which is preliminary data.</text>
</comment>
<name>A0A2N7IMK5_9VIBR</name>
<dbReference type="EMBL" id="MCYL01000002">
    <property type="protein sequence ID" value="PML59452.1"/>
    <property type="molecule type" value="Genomic_DNA"/>
</dbReference>
<organism evidence="1 2">
    <name type="scientific">Vibrio lentus</name>
    <dbReference type="NCBI Taxonomy" id="136468"/>
    <lineage>
        <taxon>Bacteria</taxon>
        <taxon>Pseudomonadati</taxon>
        <taxon>Pseudomonadota</taxon>
        <taxon>Gammaproteobacteria</taxon>
        <taxon>Vibrionales</taxon>
        <taxon>Vibrionaceae</taxon>
        <taxon>Vibrio</taxon>
    </lineage>
</organism>
<proteinExistence type="predicted"/>
<protein>
    <submittedName>
        <fullName evidence="1">Uncharacterized protein</fullName>
    </submittedName>
</protein>
<reference evidence="2" key="1">
    <citation type="submission" date="2016-07" db="EMBL/GenBank/DDBJ databases">
        <title>Nontailed viruses are major unrecognized killers of bacteria in the ocean.</title>
        <authorList>
            <person name="Kauffman K."/>
            <person name="Hussain F."/>
            <person name="Yang J."/>
            <person name="Arevalo P."/>
            <person name="Brown J."/>
            <person name="Cutler M."/>
            <person name="Kelly L."/>
            <person name="Polz M.F."/>
        </authorList>
    </citation>
    <scope>NUCLEOTIDE SEQUENCE [LARGE SCALE GENOMIC DNA]</scope>
    <source>
        <strain evidence="2">10N.261.51.B8</strain>
    </source>
</reference>
<evidence type="ECO:0000313" key="2">
    <source>
        <dbReference type="Proteomes" id="UP000235746"/>
    </source>
</evidence>
<dbReference type="AlphaFoldDB" id="A0A2N7IMK5"/>
<dbReference type="RefSeq" id="WP_102558411.1">
    <property type="nucleotide sequence ID" value="NZ_MCYL01000002.1"/>
</dbReference>
<dbReference type="Proteomes" id="UP000235746">
    <property type="component" value="Unassembled WGS sequence"/>
</dbReference>